<proteinExistence type="predicted"/>
<sequence length="326" mass="34950">MNTQDDELDRLFRAANPMPDAVHTPLRASDIAIRERIIRGELTPRRSRRRASAWAGLSTAVAATIALVVVAVSVLAPTQTAVAFTPPPLTYGNAEPLGDVVAEAHTRLDDTVGPEQTSAVHSLMWGWDINITKEQIEVVPQDVTFHWSVEDGSTTTIVAGESYWGDDERPQGIRASPYAPGEIISEVVTPAAEFDAPTQVIALAGSTEADLLEALNSFGTDPTVSSGAMLVAIGRLLSYWTLTDEQHATLIDLLIDAGGVTVLGRTVDRAGRDVIGLRVTDPTSPYVDTLLISIATGRIVGMENELTEPLDFIPAGVVGYTLWDDK</sequence>
<dbReference type="RefSeq" id="WP_210096292.1">
    <property type="nucleotide sequence ID" value="NZ_BAAAIO010000001.1"/>
</dbReference>
<keyword evidence="3" id="KW-1185">Reference proteome</keyword>
<dbReference type="Proteomes" id="UP000703720">
    <property type="component" value="Unassembled WGS sequence"/>
</dbReference>
<keyword evidence="1" id="KW-1133">Transmembrane helix</keyword>
<evidence type="ECO:0000256" key="1">
    <source>
        <dbReference type="SAM" id="Phobius"/>
    </source>
</evidence>
<feature type="transmembrane region" description="Helical" evidence="1">
    <location>
        <begin position="54"/>
        <end position="76"/>
    </location>
</feature>
<protein>
    <submittedName>
        <fullName evidence="2">Uncharacterized protein</fullName>
    </submittedName>
</protein>
<comment type="caution">
    <text evidence="2">The sequence shown here is derived from an EMBL/GenBank/DDBJ whole genome shotgun (WGS) entry which is preliminary data.</text>
</comment>
<organism evidence="2 3">
    <name type="scientific">Microbacterium phyllosphaerae</name>
    <dbReference type="NCBI Taxonomy" id="124798"/>
    <lineage>
        <taxon>Bacteria</taxon>
        <taxon>Bacillati</taxon>
        <taxon>Actinomycetota</taxon>
        <taxon>Actinomycetes</taxon>
        <taxon>Micrococcales</taxon>
        <taxon>Microbacteriaceae</taxon>
        <taxon>Microbacterium</taxon>
    </lineage>
</organism>
<reference evidence="2 3" key="1">
    <citation type="submission" date="2021-03" db="EMBL/GenBank/DDBJ databases">
        <title>Sequencing the genomes of 1000 actinobacteria strains.</title>
        <authorList>
            <person name="Klenk H.-P."/>
        </authorList>
    </citation>
    <scope>NUCLEOTIDE SEQUENCE [LARGE SCALE GENOMIC DNA]</scope>
    <source>
        <strain evidence="2 3">DSM 13468</strain>
    </source>
</reference>
<name>A0ABS4WKZ7_9MICO</name>
<gene>
    <name evidence="2" type="ORF">JOF42_000370</name>
</gene>
<keyword evidence="1" id="KW-0812">Transmembrane</keyword>
<evidence type="ECO:0000313" key="2">
    <source>
        <dbReference type="EMBL" id="MBP2376875.1"/>
    </source>
</evidence>
<dbReference type="EMBL" id="JAGIOA010000001">
    <property type="protein sequence ID" value="MBP2376875.1"/>
    <property type="molecule type" value="Genomic_DNA"/>
</dbReference>
<evidence type="ECO:0000313" key="3">
    <source>
        <dbReference type="Proteomes" id="UP000703720"/>
    </source>
</evidence>
<accession>A0ABS4WKZ7</accession>
<keyword evidence="1" id="KW-0472">Membrane</keyword>